<gene>
    <name evidence="1" type="ORF">Salat_0668600</name>
</gene>
<reference evidence="1" key="1">
    <citation type="submission" date="2020-06" db="EMBL/GenBank/DDBJ databases">
        <authorList>
            <person name="Li T."/>
            <person name="Hu X."/>
            <person name="Zhang T."/>
            <person name="Song X."/>
            <person name="Zhang H."/>
            <person name="Dai N."/>
            <person name="Sheng W."/>
            <person name="Hou X."/>
            <person name="Wei L."/>
        </authorList>
    </citation>
    <scope>NUCLEOTIDE SEQUENCE</scope>
    <source>
        <strain evidence="1">3651</strain>
        <tissue evidence="1">Leaf</tissue>
    </source>
</reference>
<sequence>ERLDKAYACGHWVDLFSNAVVSHLSVSGSDHVPLLVKFHQPLAFRGRKSRPTCFEAAWIQSSQCEDVVRNGCQSSTRVGDNDLSTEINFCKLKLKLWSQAEFHRDNEETTRSERRLQAIYSTALTAESI</sequence>
<dbReference type="AlphaFoldDB" id="A0AAE1YS63"/>
<protein>
    <recommendedName>
        <fullName evidence="3">Endonuclease/exonuclease/phosphatase domain-containing protein</fullName>
    </recommendedName>
</protein>
<evidence type="ECO:0000313" key="1">
    <source>
        <dbReference type="EMBL" id="KAK4435053.1"/>
    </source>
</evidence>
<dbReference type="Proteomes" id="UP001293254">
    <property type="component" value="Unassembled WGS sequence"/>
</dbReference>
<keyword evidence="2" id="KW-1185">Reference proteome</keyword>
<evidence type="ECO:0000313" key="2">
    <source>
        <dbReference type="Proteomes" id="UP001293254"/>
    </source>
</evidence>
<organism evidence="1 2">
    <name type="scientific">Sesamum alatum</name>
    <dbReference type="NCBI Taxonomy" id="300844"/>
    <lineage>
        <taxon>Eukaryota</taxon>
        <taxon>Viridiplantae</taxon>
        <taxon>Streptophyta</taxon>
        <taxon>Embryophyta</taxon>
        <taxon>Tracheophyta</taxon>
        <taxon>Spermatophyta</taxon>
        <taxon>Magnoliopsida</taxon>
        <taxon>eudicotyledons</taxon>
        <taxon>Gunneridae</taxon>
        <taxon>Pentapetalae</taxon>
        <taxon>asterids</taxon>
        <taxon>lamiids</taxon>
        <taxon>Lamiales</taxon>
        <taxon>Pedaliaceae</taxon>
        <taxon>Sesamum</taxon>
    </lineage>
</organism>
<comment type="caution">
    <text evidence="1">The sequence shown here is derived from an EMBL/GenBank/DDBJ whole genome shotgun (WGS) entry which is preliminary data.</text>
</comment>
<proteinExistence type="predicted"/>
<reference evidence="1" key="2">
    <citation type="journal article" date="2024" name="Plant">
        <title>Genomic evolution and insights into agronomic trait innovations of Sesamum species.</title>
        <authorList>
            <person name="Miao H."/>
            <person name="Wang L."/>
            <person name="Qu L."/>
            <person name="Liu H."/>
            <person name="Sun Y."/>
            <person name="Le M."/>
            <person name="Wang Q."/>
            <person name="Wei S."/>
            <person name="Zheng Y."/>
            <person name="Lin W."/>
            <person name="Duan Y."/>
            <person name="Cao H."/>
            <person name="Xiong S."/>
            <person name="Wang X."/>
            <person name="Wei L."/>
            <person name="Li C."/>
            <person name="Ma Q."/>
            <person name="Ju M."/>
            <person name="Zhao R."/>
            <person name="Li G."/>
            <person name="Mu C."/>
            <person name="Tian Q."/>
            <person name="Mei H."/>
            <person name="Zhang T."/>
            <person name="Gao T."/>
            <person name="Zhang H."/>
        </authorList>
    </citation>
    <scope>NUCLEOTIDE SEQUENCE</scope>
    <source>
        <strain evidence="1">3651</strain>
    </source>
</reference>
<accession>A0AAE1YS63</accession>
<feature type="non-terminal residue" evidence="1">
    <location>
        <position position="1"/>
    </location>
</feature>
<name>A0AAE1YS63_9LAMI</name>
<dbReference type="EMBL" id="JACGWO010000002">
    <property type="protein sequence ID" value="KAK4435053.1"/>
    <property type="molecule type" value="Genomic_DNA"/>
</dbReference>
<dbReference type="PANTHER" id="PTHR33710">
    <property type="entry name" value="BNAC02G09200D PROTEIN"/>
    <property type="match status" value="1"/>
</dbReference>
<dbReference type="PANTHER" id="PTHR33710:SF71">
    <property type="entry name" value="ENDONUCLEASE_EXONUCLEASE_PHOSPHATASE DOMAIN-CONTAINING PROTEIN"/>
    <property type="match status" value="1"/>
</dbReference>
<evidence type="ECO:0008006" key="3">
    <source>
        <dbReference type="Google" id="ProtNLM"/>
    </source>
</evidence>